<organism evidence="1 2">
    <name type="scientific">Seiridium unicorne</name>
    <dbReference type="NCBI Taxonomy" id="138068"/>
    <lineage>
        <taxon>Eukaryota</taxon>
        <taxon>Fungi</taxon>
        <taxon>Dikarya</taxon>
        <taxon>Ascomycota</taxon>
        <taxon>Pezizomycotina</taxon>
        <taxon>Sordariomycetes</taxon>
        <taxon>Xylariomycetidae</taxon>
        <taxon>Amphisphaeriales</taxon>
        <taxon>Sporocadaceae</taxon>
        <taxon>Seiridium</taxon>
    </lineage>
</organism>
<proteinExistence type="predicted"/>
<gene>
    <name evidence="1" type="ORF">SUNI508_07698</name>
</gene>
<keyword evidence="2" id="KW-1185">Reference proteome</keyword>
<reference evidence="1 2" key="1">
    <citation type="journal article" date="2024" name="J. Plant Pathol.">
        <title>Sequence and assembly of the genome of Seiridium unicorne, isolate CBS 538.82, causal agent of cypress canker disease.</title>
        <authorList>
            <person name="Scali E."/>
            <person name="Rocca G.D."/>
            <person name="Danti R."/>
            <person name="Garbelotto M."/>
            <person name="Barberini S."/>
            <person name="Baroncelli R."/>
            <person name="Emiliani G."/>
        </authorList>
    </citation>
    <scope>NUCLEOTIDE SEQUENCE [LARGE SCALE GENOMIC DNA]</scope>
    <source>
        <strain evidence="1 2">BM-138-508</strain>
    </source>
</reference>
<name>A0ABR2UX18_9PEZI</name>
<sequence length="407" mass="46667">MAGWSSLPPEVMREAVHLAVKANPESAREFATISLFRAIGRTTWEEKTFASLKIRSTQMQQLRDIVTPLRQSYIRNMTFEVVLPEYDAKSLAWYKETPEEQQLNSRSFTDAILPFFDAVASWNSSAAGKLEERRGISLRISASCPSDKVPDRYGVLRRRYKRWDRSVLEILQDYDRKIHLLPAISEFLCGDDFHSRKLSPRACCDIAAQMPNGHTLEWNLSDNERSDLARRIKMRQEFASCLQAIPDSVRHFTLYHGPRAPNTHTWDPPRLYSGDEDSHDPLSVAFRRLSRRLHTLTIDNATISPEVFWPVSPSASLPNLDECGDFPYLEKVVVRLSEVTPSGEWFFTGHHTPAGEESGESDDSNIYIKPDTLSWLRYKLDLSLADPYFLAAAHAAQRMPRLKEFYL</sequence>
<accession>A0ABR2UX18</accession>
<evidence type="ECO:0000313" key="2">
    <source>
        <dbReference type="Proteomes" id="UP001408356"/>
    </source>
</evidence>
<protein>
    <submittedName>
        <fullName evidence="1">Uncharacterized protein</fullName>
    </submittedName>
</protein>
<dbReference type="EMBL" id="JARVKF010000342">
    <property type="protein sequence ID" value="KAK9418926.1"/>
    <property type="molecule type" value="Genomic_DNA"/>
</dbReference>
<dbReference type="Proteomes" id="UP001408356">
    <property type="component" value="Unassembled WGS sequence"/>
</dbReference>
<evidence type="ECO:0000313" key="1">
    <source>
        <dbReference type="EMBL" id="KAK9418926.1"/>
    </source>
</evidence>
<comment type="caution">
    <text evidence="1">The sequence shown here is derived from an EMBL/GenBank/DDBJ whole genome shotgun (WGS) entry which is preliminary data.</text>
</comment>